<sequence length="282" mass="32036">MAGAGLLEIKRRIKSITNTQKITRAMGLVATAKFRKLRERAGEIDIYYDEYKRAIEEMLKVNEVEDSVYFQQNSSDIDLYIVVTSDTGLCGSYNANVLNNVLEDMYQKKVAVITVGERGRAFFKKRNYETIAEFVEIGDKPAFKDASEIIKPAIDAFVAGNVRNVYLAYTKFITSVKQTVEIEKLLPFEKNRDLKSSNMEFDPSVTEVMNYAIPKYLYATMYHALVNSIASEYAIRMSAMDNATKNTEKLLEKLKIAYNRARQSNITQEITEIVSGAEALKE</sequence>
<dbReference type="PROSITE" id="PS00153">
    <property type="entry name" value="ATPASE_GAMMA"/>
    <property type="match status" value="1"/>
</dbReference>
<dbReference type="RefSeq" id="WP_035377217.1">
    <property type="nucleotide sequence ID" value="NZ_AZQP01000001.1"/>
</dbReference>
<dbReference type="CDD" id="cd12151">
    <property type="entry name" value="F1-ATPase_gamma"/>
    <property type="match status" value="1"/>
</dbReference>
<evidence type="ECO:0000313" key="12">
    <source>
        <dbReference type="Proteomes" id="UP000019681"/>
    </source>
</evidence>
<evidence type="ECO:0000256" key="4">
    <source>
        <dbReference type="ARBA" id="ARBA00022448"/>
    </source>
</evidence>
<dbReference type="AlphaFoldDB" id="A0A017RYH0"/>
<dbReference type="GO" id="GO:0005524">
    <property type="term" value="F:ATP binding"/>
    <property type="evidence" value="ECO:0007669"/>
    <property type="project" value="UniProtKB-UniRule"/>
</dbReference>
<dbReference type="PRINTS" id="PR00126">
    <property type="entry name" value="ATPASEGAMMA"/>
</dbReference>
<proteinExistence type="inferred from homology"/>
<dbReference type="STRING" id="1403537.Q428_00635"/>
<keyword evidence="10" id="KW-1003">Cell membrane</keyword>
<keyword evidence="8 10" id="KW-0139">CF(1)</keyword>
<evidence type="ECO:0000313" key="11">
    <source>
        <dbReference type="EMBL" id="EYE89828.1"/>
    </source>
</evidence>
<evidence type="ECO:0000256" key="3">
    <source>
        <dbReference type="ARBA" id="ARBA00007681"/>
    </source>
</evidence>
<protein>
    <recommendedName>
        <fullName evidence="10">ATP synthase gamma chain</fullName>
    </recommendedName>
    <alternativeName>
        <fullName evidence="10">ATP synthase F1 sector gamma subunit</fullName>
    </alternativeName>
    <alternativeName>
        <fullName evidence="10">F-ATPase gamma subunit</fullName>
    </alternativeName>
</protein>
<dbReference type="OrthoDB" id="9812769at2"/>
<comment type="function">
    <text evidence="1 10">Produces ATP from ADP in the presence of a proton gradient across the membrane. The gamma chain is believed to be important in regulating ATPase activity and the flow of protons through the CF(0) complex.</text>
</comment>
<evidence type="ECO:0000256" key="6">
    <source>
        <dbReference type="ARBA" id="ARBA00023065"/>
    </source>
</evidence>
<dbReference type="Pfam" id="PF00231">
    <property type="entry name" value="ATP-synt"/>
    <property type="match status" value="1"/>
</dbReference>
<evidence type="ECO:0000256" key="5">
    <source>
        <dbReference type="ARBA" id="ARBA00022781"/>
    </source>
</evidence>
<dbReference type="Gene3D" id="1.10.287.80">
    <property type="entry name" value="ATP synthase, gamma subunit, helix hairpin domain"/>
    <property type="match status" value="1"/>
</dbReference>
<dbReference type="Proteomes" id="UP000019681">
    <property type="component" value="Unassembled WGS sequence"/>
</dbReference>
<dbReference type="HAMAP" id="MF_00815">
    <property type="entry name" value="ATP_synth_gamma_bact"/>
    <property type="match status" value="1"/>
</dbReference>
<keyword evidence="7 10" id="KW-0472">Membrane</keyword>
<name>A0A017RYH0_9CLOT</name>
<accession>A0A017RYH0</accession>
<evidence type="ECO:0000256" key="2">
    <source>
        <dbReference type="ARBA" id="ARBA00004170"/>
    </source>
</evidence>
<keyword evidence="4 10" id="KW-0813">Transport</keyword>
<comment type="similarity">
    <text evidence="3 10">Belongs to the ATPase gamma chain family.</text>
</comment>
<organism evidence="11 12">
    <name type="scientific">Fervidicella metallireducens AeB</name>
    <dbReference type="NCBI Taxonomy" id="1403537"/>
    <lineage>
        <taxon>Bacteria</taxon>
        <taxon>Bacillati</taxon>
        <taxon>Bacillota</taxon>
        <taxon>Clostridia</taxon>
        <taxon>Eubacteriales</taxon>
        <taxon>Clostridiaceae</taxon>
        <taxon>Fervidicella</taxon>
    </lineage>
</organism>
<reference evidence="11 12" key="1">
    <citation type="journal article" date="2014" name="Genome Announc.">
        <title>Draft Genome Sequence of Fervidicella metallireducens Strain AeBT, an Iron-Reducing Thermoanaerobe from the Great Artesian Basin.</title>
        <authorList>
            <person name="Patel B.K."/>
        </authorList>
    </citation>
    <scope>NUCLEOTIDE SEQUENCE [LARGE SCALE GENOMIC DNA]</scope>
    <source>
        <strain evidence="11 12">AeB</strain>
    </source>
</reference>
<keyword evidence="5 10" id="KW-0375">Hydrogen ion transport</keyword>
<keyword evidence="9 10" id="KW-0066">ATP synthesis</keyword>
<dbReference type="EMBL" id="AZQP01000001">
    <property type="protein sequence ID" value="EYE89828.1"/>
    <property type="molecule type" value="Genomic_DNA"/>
</dbReference>
<keyword evidence="12" id="KW-1185">Reference proteome</keyword>
<dbReference type="NCBIfam" id="TIGR01146">
    <property type="entry name" value="ATPsyn_F1gamma"/>
    <property type="match status" value="1"/>
</dbReference>
<dbReference type="InterPro" id="IPR035968">
    <property type="entry name" value="ATP_synth_F1_ATPase_gsu"/>
</dbReference>
<dbReference type="SUPFAM" id="SSF52943">
    <property type="entry name" value="ATP synthase (F1-ATPase), gamma subunit"/>
    <property type="match status" value="1"/>
</dbReference>
<dbReference type="GO" id="GO:0045259">
    <property type="term" value="C:proton-transporting ATP synthase complex"/>
    <property type="evidence" value="ECO:0007669"/>
    <property type="project" value="UniProtKB-KW"/>
</dbReference>
<dbReference type="GO" id="GO:0042777">
    <property type="term" value="P:proton motive force-driven plasma membrane ATP synthesis"/>
    <property type="evidence" value="ECO:0007669"/>
    <property type="project" value="UniProtKB-UniRule"/>
</dbReference>
<dbReference type="PANTHER" id="PTHR11693">
    <property type="entry name" value="ATP SYNTHASE GAMMA CHAIN"/>
    <property type="match status" value="1"/>
</dbReference>
<dbReference type="GO" id="GO:0046933">
    <property type="term" value="F:proton-transporting ATP synthase activity, rotational mechanism"/>
    <property type="evidence" value="ECO:0007669"/>
    <property type="project" value="UniProtKB-UniRule"/>
</dbReference>
<dbReference type="GO" id="GO:0005886">
    <property type="term" value="C:plasma membrane"/>
    <property type="evidence" value="ECO:0007669"/>
    <property type="project" value="UniProtKB-SubCell"/>
</dbReference>
<evidence type="ECO:0000256" key="8">
    <source>
        <dbReference type="ARBA" id="ARBA00023196"/>
    </source>
</evidence>
<dbReference type="InterPro" id="IPR023632">
    <property type="entry name" value="ATP_synth_F1_gsu_CS"/>
</dbReference>
<evidence type="ECO:0000256" key="7">
    <source>
        <dbReference type="ARBA" id="ARBA00023136"/>
    </source>
</evidence>
<comment type="subcellular location">
    <subcellularLocation>
        <location evidence="10">Cell membrane</location>
        <topology evidence="10">Peripheral membrane protein</topology>
    </subcellularLocation>
    <subcellularLocation>
        <location evidence="2">Membrane</location>
        <topology evidence="2">Peripheral membrane protein</topology>
    </subcellularLocation>
</comment>
<evidence type="ECO:0000256" key="10">
    <source>
        <dbReference type="HAMAP-Rule" id="MF_00815"/>
    </source>
</evidence>
<dbReference type="Gene3D" id="3.40.1380.10">
    <property type="match status" value="1"/>
</dbReference>
<comment type="caution">
    <text evidence="11">The sequence shown here is derived from an EMBL/GenBank/DDBJ whole genome shotgun (WGS) entry which is preliminary data.</text>
</comment>
<dbReference type="InterPro" id="IPR000131">
    <property type="entry name" value="ATP_synth_F1_gsu"/>
</dbReference>
<gene>
    <name evidence="10" type="primary">atpG</name>
    <name evidence="11" type="ORF">Q428_00635</name>
</gene>
<evidence type="ECO:0000256" key="9">
    <source>
        <dbReference type="ARBA" id="ARBA00023310"/>
    </source>
</evidence>
<comment type="subunit">
    <text evidence="10">F-type ATPases have 2 components, CF(1) - the catalytic core - and CF(0) - the membrane proton channel. CF(1) has five subunits: alpha(3), beta(3), gamma(1), delta(1), epsilon(1). CF(0) has three main subunits: a, b and c.</text>
</comment>
<dbReference type="PANTHER" id="PTHR11693:SF22">
    <property type="entry name" value="ATP SYNTHASE SUBUNIT GAMMA, MITOCHONDRIAL"/>
    <property type="match status" value="1"/>
</dbReference>
<keyword evidence="6 10" id="KW-0406">Ion transport</keyword>
<evidence type="ECO:0000256" key="1">
    <source>
        <dbReference type="ARBA" id="ARBA00003456"/>
    </source>
</evidence>